<dbReference type="AlphaFoldDB" id="A0A9W7F614"/>
<evidence type="ECO:0000313" key="2">
    <source>
        <dbReference type="EMBL" id="GMI03731.1"/>
    </source>
</evidence>
<dbReference type="OrthoDB" id="409848at2759"/>
<reference evidence="3" key="1">
    <citation type="journal article" date="2023" name="Commun. Biol.">
        <title>Genome analysis of Parmales, the sister group of diatoms, reveals the evolutionary specialization of diatoms from phago-mixotrophs to photoautotrophs.</title>
        <authorList>
            <person name="Ban H."/>
            <person name="Sato S."/>
            <person name="Yoshikawa S."/>
            <person name="Yamada K."/>
            <person name="Nakamura Y."/>
            <person name="Ichinomiya M."/>
            <person name="Sato N."/>
            <person name="Blanc-Mathieu R."/>
            <person name="Endo H."/>
            <person name="Kuwata A."/>
            <person name="Ogata H."/>
        </authorList>
    </citation>
    <scope>NUCLEOTIDE SEQUENCE [LARGE SCALE GENOMIC DNA]</scope>
    <source>
        <strain evidence="3">NIES 3700</strain>
    </source>
</reference>
<evidence type="ECO:0000313" key="3">
    <source>
        <dbReference type="Proteomes" id="UP001165122"/>
    </source>
</evidence>
<dbReference type="EMBL" id="BRXW01000061">
    <property type="protein sequence ID" value="GMI03731.1"/>
    <property type="molecule type" value="Genomic_DNA"/>
</dbReference>
<proteinExistence type="predicted"/>
<feature type="signal peptide" evidence="1">
    <location>
        <begin position="1"/>
        <end position="17"/>
    </location>
</feature>
<gene>
    <name evidence="2" type="ORF">TrLO_g1596</name>
</gene>
<feature type="chain" id="PRO_5040758887" description="Periplasmic binding protein-like II" evidence="1">
    <location>
        <begin position="18"/>
        <end position="467"/>
    </location>
</feature>
<evidence type="ECO:0008006" key="4">
    <source>
        <dbReference type="Google" id="ProtNLM"/>
    </source>
</evidence>
<name>A0A9W7F614_9STRA</name>
<keyword evidence="3" id="KW-1185">Reference proteome</keyword>
<sequence>MKFALATLLSTAIAVNGTNTCVTDFDAAENVDYYPTKVDFDYASSLSITYHGNYKKLGFTDWSGTYTTCVVKCGTTLPSSATGCDTTVTPETNKMAISAASQIPYIHSLGMIDSISLAMIGTSSIQNSCVLDAVTDGTLSAVDADGNGYDWSSTMDTGHVDDVIEFTLTPGYGNADAVKNSVPFVEWSDPSLLGRTEWILYLGALTDQEFFAQNVYDEQKSRIDCVTNNVETLREAAVVDGTDVTVLWATRSDYIDTYSDPPVSHEGWDVATCTVNADAYGGYGPYYCEAANLLGVQLLNTTAGSVVAGSSVYMTDDEFESYGADADVWIYNAAFDTADLTTRFPFIETFKSYTTENIWDPQKRGMNDFFETFVNQADTFIEDMASIAVDGQFLDGDNTAHVRVFYRNIFTEPTGSFGICPGATLALLSDQCSPINEVFTLGSPGAVASLKIAAAAVAFFGGAFLAF</sequence>
<keyword evidence="1" id="KW-0732">Signal</keyword>
<evidence type="ECO:0000256" key="1">
    <source>
        <dbReference type="SAM" id="SignalP"/>
    </source>
</evidence>
<organism evidence="2 3">
    <name type="scientific">Triparma laevis f. longispina</name>
    <dbReference type="NCBI Taxonomy" id="1714387"/>
    <lineage>
        <taxon>Eukaryota</taxon>
        <taxon>Sar</taxon>
        <taxon>Stramenopiles</taxon>
        <taxon>Ochrophyta</taxon>
        <taxon>Bolidophyceae</taxon>
        <taxon>Parmales</taxon>
        <taxon>Triparmaceae</taxon>
        <taxon>Triparma</taxon>
    </lineage>
</organism>
<accession>A0A9W7F614</accession>
<comment type="caution">
    <text evidence="2">The sequence shown here is derived from an EMBL/GenBank/DDBJ whole genome shotgun (WGS) entry which is preliminary data.</text>
</comment>
<dbReference type="Proteomes" id="UP001165122">
    <property type="component" value="Unassembled WGS sequence"/>
</dbReference>
<protein>
    <recommendedName>
        <fullName evidence="4">Periplasmic binding protein-like II</fullName>
    </recommendedName>
</protein>